<protein>
    <recommendedName>
        <fullName evidence="3 8">Carbonic anhydrase</fullName>
        <ecNumber evidence="3 8">4.2.1.1</ecNumber>
    </recommendedName>
</protein>
<dbReference type="GO" id="GO:0005737">
    <property type="term" value="C:cytoplasm"/>
    <property type="evidence" value="ECO:0007669"/>
    <property type="project" value="TreeGrafter"/>
</dbReference>
<dbReference type="WBParaSite" id="PgR002_g061_t02">
    <property type="protein sequence ID" value="PgR002_g061_t02"/>
    <property type="gene ID" value="PgR002_g061"/>
</dbReference>
<comment type="similarity">
    <text evidence="2 8">Belongs to the alpha-carbonic anhydrase family.</text>
</comment>
<accession>A0A915A880</accession>
<dbReference type="PROSITE" id="PS51144">
    <property type="entry name" value="ALPHA_CA_2"/>
    <property type="match status" value="1"/>
</dbReference>
<dbReference type="AlphaFoldDB" id="A0A915A880"/>
<dbReference type="GO" id="GO:0008270">
    <property type="term" value="F:zinc ion binding"/>
    <property type="evidence" value="ECO:0007669"/>
    <property type="project" value="UniProtKB-UniRule"/>
</dbReference>
<sequence length="313" mass="34998">HRTLAYRSLLSSNNAHEPGEDSVIAVWFAEALYLEMLNEQDSDISSSRHKELHANGDDTQRVDESITGHWDYCDDGECGPCHWPNANGLHQSPINIDLGCVKRVTNYAPLKFHHYSHPFNGEIVNNGHSIQVTPQFTSDVPKISGGGLDQVYHLVQYHFHWGQQDSEGSEHTLAGLHYPAELHLVHKGDSDPEKIAVVAVFLILGGDDKALKVEAGMLDKVAVPSKSATIEHAVVEHKLPHNRNSFWRYTGSLTTPPCSEGVTWTVFTEPVSITKEQLALFRSVCDKPDHVLEKNYRPVQKLNDREVLHVTPN</sequence>
<dbReference type="InterPro" id="IPR001148">
    <property type="entry name" value="CA_dom"/>
</dbReference>
<evidence type="ECO:0000256" key="2">
    <source>
        <dbReference type="ARBA" id="ARBA00010718"/>
    </source>
</evidence>
<keyword evidence="10" id="KW-1185">Reference proteome</keyword>
<evidence type="ECO:0000259" key="9">
    <source>
        <dbReference type="PROSITE" id="PS51144"/>
    </source>
</evidence>
<comment type="function">
    <text evidence="8">Reversible hydration of carbon dioxide.</text>
</comment>
<evidence type="ECO:0000256" key="6">
    <source>
        <dbReference type="ARBA" id="ARBA00023239"/>
    </source>
</evidence>
<evidence type="ECO:0000256" key="3">
    <source>
        <dbReference type="ARBA" id="ARBA00012925"/>
    </source>
</evidence>
<proteinExistence type="inferred from homology"/>
<evidence type="ECO:0000256" key="1">
    <source>
        <dbReference type="ARBA" id="ARBA00001947"/>
    </source>
</evidence>
<feature type="domain" description="Alpha-carbonic anhydrase" evidence="9">
    <location>
        <begin position="68"/>
        <end position="311"/>
    </location>
</feature>
<evidence type="ECO:0000256" key="7">
    <source>
        <dbReference type="ARBA" id="ARBA00048348"/>
    </source>
</evidence>
<evidence type="ECO:0000313" key="10">
    <source>
        <dbReference type="Proteomes" id="UP000887569"/>
    </source>
</evidence>
<organism evidence="10 11">
    <name type="scientific">Parascaris univalens</name>
    <name type="common">Nematode worm</name>
    <dbReference type="NCBI Taxonomy" id="6257"/>
    <lineage>
        <taxon>Eukaryota</taxon>
        <taxon>Metazoa</taxon>
        <taxon>Ecdysozoa</taxon>
        <taxon>Nematoda</taxon>
        <taxon>Chromadorea</taxon>
        <taxon>Rhabditida</taxon>
        <taxon>Spirurina</taxon>
        <taxon>Ascaridomorpha</taxon>
        <taxon>Ascaridoidea</taxon>
        <taxon>Ascarididae</taxon>
        <taxon>Parascaris</taxon>
    </lineage>
</organism>
<evidence type="ECO:0000256" key="4">
    <source>
        <dbReference type="ARBA" id="ARBA00022723"/>
    </source>
</evidence>
<dbReference type="PANTHER" id="PTHR18952">
    <property type="entry name" value="CARBONIC ANHYDRASE"/>
    <property type="match status" value="1"/>
</dbReference>
<comment type="cofactor">
    <cofactor evidence="1 8">
        <name>Zn(2+)</name>
        <dbReference type="ChEBI" id="CHEBI:29105"/>
    </cofactor>
</comment>
<dbReference type="InterPro" id="IPR018338">
    <property type="entry name" value="Carbonic_anhydrase_a-class_CS"/>
</dbReference>
<dbReference type="Proteomes" id="UP000887569">
    <property type="component" value="Unplaced"/>
</dbReference>
<keyword evidence="6 8" id="KW-0456">Lyase</keyword>
<dbReference type="Pfam" id="PF00194">
    <property type="entry name" value="Carb_anhydrase"/>
    <property type="match status" value="1"/>
</dbReference>
<dbReference type="SUPFAM" id="SSF51069">
    <property type="entry name" value="Carbonic anhydrase"/>
    <property type="match status" value="1"/>
</dbReference>
<dbReference type="GO" id="GO:0004089">
    <property type="term" value="F:carbonate dehydratase activity"/>
    <property type="evidence" value="ECO:0007669"/>
    <property type="project" value="UniProtKB-UniRule"/>
</dbReference>
<dbReference type="InterPro" id="IPR036398">
    <property type="entry name" value="CA_dom_sf"/>
</dbReference>
<dbReference type="PROSITE" id="PS00162">
    <property type="entry name" value="ALPHA_CA_1"/>
    <property type="match status" value="1"/>
</dbReference>
<dbReference type="PANTHER" id="PTHR18952:SF141">
    <property type="entry name" value="CARBONIC ANHYDRASE"/>
    <property type="match status" value="1"/>
</dbReference>
<evidence type="ECO:0000256" key="8">
    <source>
        <dbReference type="RuleBase" id="RU367011"/>
    </source>
</evidence>
<dbReference type="InterPro" id="IPR023561">
    <property type="entry name" value="Carbonic_anhydrase_a-class"/>
</dbReference>
<keyword evidence="4 8" id="KW-0479">Metal-binding</keyword>
<dbReference type="Gene3D" id="3.10.200.10">
    <property type="entry name" value="Alpha carbonic anhydrase"/>
    <property type="match status" value="1"/>
</dbReference>
<comment type="catalytic activity">
    <reaction evidence="7 8">
        <text>hydrogencarbonate + H(+) = CO2 + H2O</text>
        <dbReference type="Rhea" id="RHEA:10748"/>
        <dbReference type="ChEBI" id="CHEBI:15377"/>
        <dbReference type="ChEBI" id="CHEBI:15378"/>
        <dbReference type="ChEBI" id="CHEBI:16526"/>
        <dbReference type="ChEBI" id="CHEBI:17544"/>
        <dbReference type="EC" id="4.2.1.1"/>
    </reaction>
</comment>
<dbReference type="EC" id="4.2.1.1" evidence="3 8"/>
<reference evidence="11" key="1">
    <citation type="submission" date="2022-11" db="UniProtKB">
        <authorList>
            <consortium name="WormBaseParasite"/>
        </authorList>
    </citation>
    <scope>IDENTIFICATION</scope>
</reference>
<evidence type="ECO:0000313" key="11">
    <source>
        <dbReference type="WBParaSite" id="PgR002_g061_t02"/>
    </source>
</evidence>
<name>A0A915A880_PARUN</name>
<keyword evidence="5 8" id="KW-0862">Zinc</keyword>
<evidence type="ECO:0000256" key="5">
    <source>
        <dbReference type="ARBA" id="ARBA00022833"/>
    </source>
</evidence>
<dbReference type="CDD" id="cd00326">
    <property type="entry name" value="alpha_CA"/>
    <property type="match status" value="1"/>
</dbReference>
<dbReference type="SMART" id="SM01057">
    <property type="entry name" value="Carb_anhydrase"/>
    <property type="match status" value="1"/>
</dbReference>